<feature type="compositionally biased region" description="Polar residues" evidence="1">
    <location>
        <begin position="1"/>
        <end position="15"/>
    </location>
</feature>
<proteinExistence type="predicted"/>
<feature type="region of interest" description="Disordered" evidence="1">
    <location>
        <begin position="1"/>
        <end position="26"/>
    </location>
</feature>
<sequence length="186" mass="22013">MTQRNLESPSRSARQTSRDATEPTSSDHLARLHSILFRVFIQSRYFKRSRKRELCYKCQLCNNSGVYVHGWMTEWGLVMHQSSSLKHLGMFQTFERYMKVVEEVKYWARRAIIERMNKEKRQYDTGIVKSQASIQLKQTELELLSNVQARTTEHVYEFMQAPSQDDKSRFLEHLVAHMLHQLDAPS</sequence>
<dbReference type="EMBL" id="CAJMWV010004952">
    <property type="protein sequence ID" value="CAE6506303.1"/>
    <property type="molecule type" value="Genomic_DNA"/>
</dbReference>
<evidence type="ECO:0000313" key="3">
    <source>
        <dbReference type="Proteomes" id="UP000663831"/>
    </source>
</evidence>
<gene>
    <name evidence="2" type="ORF">RDB_LOCUS125501</name>
</gene>
<accession>A0A8H3H8J8</accession>
<evidence type="ECO:0000256" key="1">
    <source>
        <dbReference type="SAM" id="MobiDB-lite"/>
    </source>
</evidence>
<comment type="caution">
    <text evidence="2">The sequence shown here is derived from an EMBL/GenBank/DDBJ whole genome shotgun (WGS) entry which is preliminary data.</text>
</comment>
<dbReference type="OrthoDB" id="10595000at2759"/>
<protein>
    <submittedName>
        <fullName evidence="2">Uncharacterized protein</fullName>
    </submittedName>
</protein>
<name>A0A8H3H8J8_9AGAM</name>
<dbReference type="AlphaFoldDB" id="A0A8H3H8J8"/>
<dbReference type="Proteomes" id="UP000663831">
    <property type="component" value="Unassembled WGS sequence"/>
</dbReference>
<reference evidence="2" key="1">
    <citation type="submission" date="2021-01" db="EMBL/GenBank/DDBJ databases">
        <authorList>
            <person name="Kaushik A."/>
        </authorList>
    </citation>
    <scope>NUCLEOTIDE SEQUENCE</scope>
    <source>
        <strain evidence="2">AG3-1AP</strain>
    </source>
</reference>
<organism evidence="2 3">
    <name type="scientific">Rhizoctonia solani</name>
    <dbReference type="NCBI Taxonomy" id="456999"/>
    <lineage>
        <taxon>Eukaryota</taxon>
        <taxon>Fungi</taxon>
        <taxon>Dikarya</taxon>
        <taxon>Basidiomycota</taxon>
        <taxon>Agaricomycotina</taxon>
        <taxon>Agaricomycetes</taxon>
        <taxon>Cantharellales</taxon>
        <taxon>Ceratobasidiaceae</taxon>
        <taxon>Rhizoctonia</taxon>
    </lineage>
</organism>
<evidence type="ECO:0000313" key="2">
    <source>
        <dbReference type="EMBL" id="CAE6506303.1"/>
    </source>
</evidence>